<dbReference type="SUPFAM" id="SSF48498">
    <property type="entry name" value="Tetracyclin repressor-like, C-terminal domain"/>
    <property type="match status" value="1"/>
</dbReference>
<dbReference type="Gene3D" id="1.10.357.10">
    <property type="entry name" value="Tetracycline Repressor, domain 2"/>
    <property type="match status" value="1"/>
</dbReference>
<dbReference type="OrthoDB" id="3210235at2"/>
<dbReference type="Pfam" id="PF17920">
    <property type="entry name" value="TetR_C_16"/>
    <property type="match status" value="1"/>
</dbReference>
<keyword evidence="5" id="KW-1185">Reference proteome</keyword>
<accession>A0A378THZ4</accession>
<dbReference type="GO" id="GO:0003700">
    <property type="term" value="F:DNA-binding transcription factor activity"/>
    <property type="evidence" value="ECO:0007669"/>
    <property type="project" value="TreeGrafter"/>
</dbReference>
<dbReference type="InterPro" id="IPR009057">
    <property type="entry name" value="Homeodomain-like_sf"/>
</dbReference>
<organism evidence="4 5">
    <name type="scientific">Mycolicibacterium tokaiense</name>
    <dbReference type="NCBI Taxonomy" id="39695"/>
    <lineage>
        <taxon>Bacteria</taxon>
        <taxon>Bacillati</taxon>
        <taxon>Actinomycetota</taxon>
        <taxon>Actinomycetes</taxon>
        <taxon>Mycobacteriales</taxon>
        <taxon>Mycobacteriaceae</taxon>
        <taxon>Mycolicibacterium</taxon>
    </lineage>
</organism>
<dbReference type="Pfam" id="PF00440">
    <property type="entry name" value="TetR_N"/>
    <property type="match status" value="1"/>
</dbReference>
<evidence type="ECO:0000259" key="3">
    <source>
        <dbReference type="PROSITE" id="PS50977"/>
    </source>
</evidence>
<dbReference type="PROSITE" id="PS50977">
    <property type="entry name" value="HTH_TETR_2"/>
    <property type="match status" value="1"/>
</dbReference>
<evidence type="ECO:0000313" key="4">
    <source>
        <dbReference type="EMBL" id="STZ60379.1"/>
    </source>
</evidence>
<name>A0A378THZ4_9MYCO</name>
<dbReference type="GO" id="GO:0000976">
    <property type="term" value="F:transcription cis-regulatory region binding"/>
    <property type="evidence" value="ECO:0007669"/>
    <property type="project" value="TreeGrafter"/>
</dbReference>
<dbReference type="RefSeq" id="WP_115279568.1">
    <property type="nucleotide sequence ID" value="NZ_AP022600.1"/>
</dbReference>
<feature type="DNA-binding region" description="H-T-H motif" evidence="2">
    <location>
        <begin position="35"/>
        <end position="54"/>
    </location>
</feature>
<dbReference type="EMBL" id="UGQT01000001">
    <property type="protein sequence ID" value="STZ60379.1"/>
    <property type="molecule type" value="Genomic_DNA"/>
</dbReference>
<gene>
    <name evidence="4" type="ORF">NCTC10821_03918</name>
</gene>
<evidence type="ECO:0000256" key="1">
    <source>
        <dbReference type="ARBA" id="ARBA00023125"/>
    </source>
</evidence>
<feature type="domain" description="HTH tetR-type" evidence="3">
    <location>
        <begin position="12"/>
        <end position="72"/>
    </location>
</feature>
<sequence>MPTQQSRPRNAAATRDAILHSAIRHFARAGYDRVGVREIAADAGVTAMLVNRYFGSKEKLFAEAVETSFTAPVFIAEAPEDLARDIAAALTEHSAPGAESVAPFLIMLRSVSNPAAVDIVRAGLARHAGRRLSRQLPEPWRQVRSDVALAVMSGVLLLRQVIGTQALTSGSADQLETILGAVFAAIFETPLE</sequence>
<dbReference type="InterPro" id="IPR041678">
    <property type="entry name" value="TetR_C_16"/>
</dbReference>
<evidence type="ECO:0000313" key="5">
    <source>
        <dbReference type="Proteomes" id="UP000254978"/>
    </source>
</evidence>
<keyword evidence="1 2" id="KW-0238">DNA-binding</keyword>
<proteinExistence type="predicted"/>
<reference evidence="4 5" key="1">
    <citation type="submission" date="2018-06" db="EMBL/GenBank/DDBJ databases">
        <authorList>
            <consortium name="Pathogen Informatics"/>
            <person name="Doyle S."/>
        </authorList>
    </citation>
    <scope>NUCLEOTIDE SEQUENCE [LARGE SCALE GENOMIC DNA]</scope>
    <source>
        <strain evidence="4 5">NCTC10821</strain>
    </source>
</reference>
<evidence type="ECO:0000256" key="2">
    <source>
        <dbReference type="PROSITE-ProRule" id="PRU00335"/>
    </source>
</evidence>
<dbReference type="InterPro" id="IPR050109">
    <property type="entry name" value="HTH-type_TetR-like_transc_reg"/>
</dbReference>
<dbReference type="PRINTS" id="PR00455">
    <property type="entry name" value="HTHTETR"/>
</dbReference>
<dbReference type="InterPro" id="IPR001647">
    <property type="entry name" value="HTH_TetR"/>
</dbReference>
<dbReference type="SUPFAM" id="SSF46689">
    <property type="entry name" value="Homeodomain-like"/>
    <property type="match status" value="1"/>
</dbReference>
<dbReference type="PANTHER" id="PTHR30055">
    <property type="entry name" value="HTH-TYPE TRANSCRIPTIONAL REGULATOR RUTR"/>
    <property type="match status" value="1"/>
</dbReference>
<dbReference type="PANTHER" id="PTHR30055:SF235">
    <property type="entry name" value="TRANSCRIPTIONAL REGULATORY PROTEIN"/>
    <property type="match status" value="1"/>
</dbReference>
<dbReference type="AlphaFoldDB" id="A0A378THZ4"/>
<protein>
    <submittedName>
        <fullName evidence="4">TetR family transcriptional regulator</fullName>
    </submittedName>
</protein>
<dbReference type="Proteomes" id="UP000254978">
    <property type="component" value="Unassembled WGS sequence"/>
</dbReference>
<dbReference type="InterPro" id="IPR036271">
    <property type="entry name" value="Tet_transcr_reg_TetR-rel_C_sf"/>
</dbReference>